<name>A0A1G6YG59_9EURY</name>
<dbReference type="Proteomes" id="UP000324021">
    <property type="component" value="Unassembled WGS sequence"/>
</dbReference>
<accession>A0A1G6YG59</accession>
<dbReference type="EMBL" id="FMZP01000066">
    <property type="protein sequence ID" value="SDD89302.1"/>
    <property type="molecule type" value="Genomic_DNA"/>
</dbReference>
<dbReference type="AlphaFoldDB" id="A0A1G6YG59"/>
<proteinExistence type="predicted"/>
<evidence type="ECO:0000313" key="2">
    <source>
        <dbReference type="Proteomes" id="UP000324021"/>
    </source>
</evidence>
<dbReference type="RefSeq" id="WP_008011648.1">
    <property type="nucleotide sequence ID" value="NZ_FMZP01000066.1"/>
</dbReference>
<organism evidence="1 2">
    <name type="scientific">Natrinema hispanicum</name>
    <dbReference type="NCBI Taxonomy" id="392421"/>
    <lineage>
        <taxon>Archaea</taxon>
        <taxon>Methanobacteriati</taxon>
        <taxon>Methanobacteriota</taxon>
        <taxon>Stenosarchaea group</taxon>
        <taxon>Halobacteria</taxon>
        <taxon>Halobacteriales</taxon>
        <taxon>Natrialbaceae</taxon>
        <taxon>Natrinema</taxon>
    </lineage>
</organism>
<evidence type="ECO:0000313" key="1">
    <source>
        <dbReference type="EMBL" id="SDD89302.1"/>
    </source>
</evidence>
<reference evidence="1 2" key="1">
    <citation type="submission" date="2016-10" db="EMBL/GenBank/DDBJ databases">
        <authorList>
            <person name="Varghese N."/>
            <person name="Submissions S."/>
        </authorList>
    </citation>
    <scope>NUCLEOTIDE SEQUENCE [LARGE SCALE GENOMIC DNA]</scope>
    <source>
        <strain evidence="1 2">CDM_1</strain>
    </source>
</reference>
<protein>
    <submittedName>
        <fullName evidence="1">Uncharacterized protein</fullName>
    </submittedName>
</protein>
<sequence length="147" mass="15988">MVSPHPNWVDAEDGYKNGSIGVFVHPAFIRAGDGVYSSSVGVPESDANAYSVSFRSGLGTGYGSHKSLVDFEDPRTAWEYANLATHFFEEAPTTEFAVSRLQGISDLMEDNWTPDGVVSDMGAEEVMRKMLGHYEFQLDDALAATDA</sequence>
<gene>
    <name evidence="1" type="ORF">SAMN05192552_10664</name>
</gene>